<gene>
    <name evidence="1" type="ORF">A2Y75_05455</name>
</gene>
<comment type="caution">
    <text evidence="1">The sequence shown here is derived from an EMBL/GenBank/DDBJ whole genome shotgun (WGS) entry which is preliminary data.</text>
</comment>
<name>A0A1F2WG57_9ACTN</name>
<evidence type="ECO:0008006" key="3">
    <source>
        <dbReference type="Google" id="ProtNLM"/>
    </source>
</evidence>
<dbReference type="Gene3D" id="3.40.50.300">
    <property type="entry name" value="P-loop containing nucleotide triphosphate hydrolases"/>
    <property type="match status" value="1"/>
</dbReference>
<dbReference type="Gene3D" id="3.30.420.240">
    <property type="match status" value="1"/>
</dbReference>
<dbReference type="AlphaFoldDB" id="A0A1F2WG57"/>
<dbReference type="STRING" id="1797197.A2Y75_05455"/>
<evidence type="ECO:0000313" key="1">
    <source>
        <dbReference type="EMBL" id="OFW55862.1"/>
    </source>
</evidence>
<dbReference type="Proteomes" id="UP000177876">
    <property type="component" value="Unassembled WGS sequence"/>
</dbReference>
<proteinExistence type="predicted"/>
<accession>A0A1F2WG57</accession>
<protein>
    <recommendedName>
        <fullName evidence="3">Terminase</fullName>
    </recommendedName>
</protein>
<organism evidence="1 2">
    <name type="scientific">Candidatus Solincola sediminis</name>
    <dbReference type="NCBI Taxonomy" id="1797199"/>
    <lineage>
        <taxon>Bacteria</taxon>
        <taxon>Bacillati</taxon>
        <taxon>Actinomycetota</taxon>
        <taxon>Candidatus Geothermincolia</taxon>
        <taxon>Candidatus Geothermincolales</taxon>
        <taxon>Candidatus Geothermincolaceae</taxon>
        <taxon>Candidatus Solincola</taxon>
    </lineage>
</organism>
<reference evidence="1 2" key="1">
    <citation type="journal article" date="2016" name="Nat. Commun.">
        <title>Thousands of microbial genomes shed light on interconnected biogeochemical processes in an aquifer system.</title>
        <authorList>
            <person name="Anantharaman K."/>
            <person name="Brown C.T."/>
            <person name="Hug L.A."/>
            <person name="Sharon I."/>
            <person name="Castelle C.J."/>
            <person name="Probst A.J."/>
            <person name="Thomas B.C."/>
            <person name="Singh A."/>
            <person name="Wilkins M.J."/>
            <person name="Karaoz U."/>
            <person name="Brodie E.L."/>
            <person name="Williams K.H."/>
            <person name="Hubbard S.S."/>
            <person name="Banfield J.F."/>
        </authorList>
    </citation>
    <scope>NUCLEOTIDE SEQUENCE [LARGE SCALE GENOMIC DNA]</scope>
</reference>
<evidence type="ECO:0000313" key="2">
    <source>
        <dbReference type="Proteomes" id="UP000177876"/>
    </source>
</evidence>
<dbReference type="EMBL" id="MELK01000051">
    <property type="protein sequence ID" value="OFW55862.1"/>
    <property type="molecule type" value="Genomic_DNA"/>
</dbReference>
<sequence>MVRRTVHAGVVHRSGYGYAADIIDPPGRHWRHDPVAWARERAGLELWSKQEDIIKSVHDNPKTAVHSCHEIGKSFIAAVTVAWWIDTHPPGEAFVLTTAPTAIQVSAILWREINKLHSKVGLPGRTNLTEWYLGNELVAYGRKPDENNPTGMQGTHARFFLAVLDEACGIDRSLWDAASTLAANKNGRFLAIGNPDDATGEFADVCLRDPSWSVIGVGYRDTPNFTDEPVSESLKEMLIHPNWVDDRRFKWGAQSAIFLSKCEGVFPVGASPFTVVPLHFAERCRNLQFIPGDPHQAGIDVGAGGDRTIIRERLGRVAGREEVFVDADPMRTVGRLVEKIVEWGITKVKIDPIGIGWGIMGRLKELSSKHNPSSNETVHDCEIIGVNFGEGPTPGLERRFLNKRAEVWWEVGRENSRLGTWDLGNVDDDTLQELTTPKYVIMDSYGKLKVEKKDETRKELGRSPDGADALLLAFYDPITEVTLPATDMSRIDLTRGIGMTGAYGLGDSGGTMNQMLRNLI</sequence>
<dbReference type="InterPro" id="IPR027417">
    <property type="entry name" value="P-loop_NTPase"/>
</dbReference>